<reference evidence="13" key="1">
    <citation type="submission" date="2016-05" db="EMBL/GenBank/DDBJ databases">
        <authorList>
            <person name="Lavstsen T."/>
            <person name="Jespersen J.S."/>
        </authorList>
    </citation>
    <scope>NUCLEOTIDE SEQUENCE</scope>
    <source>
        <strain evidence="13">Alataw01</strain>
    </source>
</reference>
<dbReference type="Pfam" id="PF16998">
    <property type="entry name" value="17kDa_Anti_2"/>
    <property type="match status" value="1"/>
</dbReference>
<comment type="similarity">
    <text evidence="2 9">Belongs to the rickettsiale 17 kDa surface antigen family.</text>
</comment>
<keyword evidence="6" id="KW-0564">Palmitate</keyword>
<sequence>MRNHMKIISKIIVILLAASMLQACQGPGGMNKQGSGTLIGGTAGALLGSQFGGGTGRLAAVGAGALLGAILGNQIGAGMDEQDRKLAELTSQRALEAAPSGSSVQWRNPDNGNYGTVTPSKAYKNNTGQYCREYTQTVVVGGKQQKAYGTACRQPDGQWQVVN</sequence>
<dbReference type="GO" id="GO:0009279">
    <property type="term" value="C:cell outer membrane"/>
    <property type="evidence" value="ECO:0007669"/>
    <property type="project" value="UniProtKB-SubCell"/>
</dbReference>
<dbReference type="PROSITE" id="PS51257">
    <property type="entry name" value="PROKAR_LIPOPROTEIN"/>
    <property type="match status" value="1"/>
</dbReference>
<accession>A0A173DUL6</accession>
<keyword evidence="8" id="KW-0449">Lipoprotein</keyword>
<evidence type="ECO:0000256" key="2">
    <source>
        <dbReference type="ARBA" id="ARBA00008681"/>
    </source>
</evidence>
<dbReference type="AlphaFoldDB" id="A0A173DUL6"/>
<proteinExistence type="inferred from homology"/>
<protein>
    <recommendedName>
        <fullName evidence="3 9">17 kDa surface antigen</fullName>
    </recommendedName>
</protein>
<evidence type="ECO:0000256" key="3">
    <source>
        <dbReference type="ARBA" id="ARBA00015281"/>
    </source>
</evidence>
<keyword evidence="5 9" id="KW-0472">Membrane</keyword>
<evidence type="ECO:0000313" key="13">
    <source>
        <dbReference type="EMBL" id="ANG59302.1"/>
    </source>
</evidence>
<comment type="subcellular location">
    <subcellularLocation>
        <location evidence="1 9">Cell outer membrane</location>
        <topology evidence="1 9">Lipid-anchor</topology>
    </subcellularLocation>
</comment>
<dbReference type="PIRSF" id="PIRSF002721">
    <property type="entry name" value="Surface_antigen_Rickettsia"/>
    <property type="match status" value="1"/>
</dbReference>
<evidence type="ECO:0000256" key="10">
    <source>
        <dbReference type="SAM" id="SignalP"/>
    </source>
</evidence>
<dbReference type="PANTHER" id="PTHR35603:SF2">
    <property type="entry name" value="OUTER MEMBRANE LIPOPROTEIN"/>
    <property type="match status" value="1"/>
</dbReference>
<evidence type="ECO:0000256" key="8">
    <source>
        <dbReference type="ARBA" id="ARBA00023288"/>
    </source>
</evidence>
<dbReference type="InterPro" id="IPR016364">
    <property type="entry name" value="Surface_antigen_Rickettsia"/>
</dbReference>
<evidence type="ECO:0000256" key="6">
    <source>
        <dbReference type="ARBA" id="ARBA00023139"/>
    </source>
</evidence>
<evidence type="ECO:0000256" key="9">
    <source>
        <dbReference type="PIRNR" id="PIRNR002721"/>
    </source>
</evidence>
<feature type="domain" description="Glycine zipper 2TM" evidence="11">
    <location>
        <begin position="36"/>
        <end position="76"/>
    </location>
</feature>
<keyword evidence="7 9" id="KW-0998">Cell outer membrane</keyword>
<dbReference type="Pfam" id="PF05433">
    <property type="entry name" value="Rick_17kDa_Anti"/>
    <property type="match status" value="1"/>
</dbReference>
<organism evidence="13">
    <name type="scientific">Rickettsia sp. ALSK01</name>
    <dbReference type="NCBI Taxonomy" id="1855732"/>
    <lineage>
        <taxon>Bacteria</taxon>
        <taxon>Pseudomonadati</taxon>
        <taxon>Pseudomonadota</taxon>
        <taxon>Alphaproteobacteria</taxon>
        <taxon>Rickettsiales</taxon>
        <taxon>Rickettsiaceae</taxon>
        <taxon>Rickettsieae</taxon>
        <taxon>Rickettsia</taxon>
    </lineage>
</organism>
<feature type="chain" id="PRO_5008006199" description="17 kDa surface antigen" evidence="10">
    <location>
        <begin position="24"/>
        <end position="163"/>
    </location>
</feature>
<feature type="signal peptide" evidence="10">
    <location>
        <begin position="1"/>
        <end position="23"/>
    </location>
</feature>
<dbReference type="InterPro" id="IPR051407">
    <property type="entry name" value="Bact_OM_lipoprot/Surf_antigen"/>
</dbReference>
<evidence type="ECO:0000259" key="12">
    <source>
        <dbReference type="Pfam" id="PF16998"/>
    </source>
</evidence>
<dbReference type="PANTHER" id="PTHR35603">
    <property type="match status" value="1"/>
</dbReference>
<feature type="domain" description="Surface antigen" evidence="12">
    <location>
        <begin position="100"/>
        <end position="163"/>
    </location>
</feature>
<dbReference type="EMBL" id="KX254163">
    <property type="protein sequence ID" value="ANG59302.1"/>
    <property type="molecule type" value="Genomic_DNA"/>
</dbReference>
<dbReference type="InterPro" id="IPR032635">
    <property type="entry name" value="Anti_2"/>
</dbReference>
<evidence type="ECO:0000256" key="5">
    <source>
        <dbReference type="ARBA" id="ARBA00023136"/>
    </source>
</evidence>
<keyword evidence="4 10" id="KW-0732">Signal</keyword>
<name>A0A173DUL6_9RICK</name>
<evidence type="ECO:0000256" key="7">
    <source>
        <dbReference type="ARBA" id="ARBA00023237"/>
    </source>
</evidence>
<evidence type="ECO:0000256" key="1">
    <source>
        <dbReference type="ARBA" id="ARBA00004459"/>
    </source>
</evidence>
<evidence type="ECO:0000259" key="11">
    <source>
        <dbReference type="Pfam" id="PF05433"/>
    </source>
</evidence>
<evidence type="ECO:0000256" key="4">
    <source>
        <dbReference type="ARBA" id="ARBA00022729"/>
    </source>
</evidence>
<dbReference type="InterPro" id="IPR008816">
    <property type="entry name" value="Gly_zipper_2TM_dom"/>
</dbReference>